<dbReference type="AlphaFoldDB" id="A0A6N1VFT5"/>
<evidence type="ECO:0000313" key="2">
    <source>
        <dbReference type="Proteomes" id="UP000509367"/>
    </source>
</evidence>
<gene>
    <name evidence="1" type="ORF">HTY61_04820</name>
</gene>
<dbReference type="Proteomes" id="UP000509367">
    <property type="component" value="Chromosome"/>
</dbReference>
<organism evidence="1 2">
    <name type="scientific">Oricola thermophila</name>
    <dbReference type="NCBI Taxonomy" id="2742145"/>
    <lineage>
        <taxon>Bacteria</taxon>
        <taxon>Pseudomonadati</taxon>
        <taxon>Pseudomonadota</taxon>
        <taxon>Alphaproteobacteria</taxon>
        <taxon>Hyphomicrobiales</taxon>
        <taxon>Ahrensiaceae</taxon>
        <taxon>Oricola</taxon>
    </lineage>
</organism>
<keyword evidence="2" id="KW-1185">Reference proteome</keyword>
<evidence type="ECO:0000313" key="1">
    <source>
        <dbReference type="EMBL" id="QKV17827.1"/>
    </source>
</evidence>
<dbReference type="EMBL" id="CP054836">
    <property type="protein sequence ID" value="QKV17827.1"/>
    <property type="molecule type" value="Genomic_DNA"/>
</dbReference>
<proteinExistence type="predicted"/>
<dbReference type="KEGG" id="orm:HTY61_04820"/>
<accession>A0A6N1VFT5</accession>
<reference evidence="1 2" key="1">
    <citation type="submission" date="2020-06" db="EMBL/GenBank/DDBJ databases">
        <title>Oricola thermophila sp. nov. isolated from a tidal sediments.</title>
        <authorList>
            <person name="Kwon K.K."/>
            <person name="Yang S.-H."/>
            <person name="Park M.-J."/>
        </authorList>
    </citation>
    <scope>NUCLEOTIDE SEQUENCE [LARGE SCALE GENOMIC DNA]</scope>
    <source>
        <strain evidence="1 2">MEBiC13590</strain>
    </source>
</reference>
<dbReference type="RefSeq" id="WP_175275724.1">
    <property type="nucleotide sequence ID" value="NZ_CP054836.1"/>
</dbReference>
<protein>
    <submittedName>
        <fullName evidence="1">Uncharacterized protein</fullName>
    </submittedName>
</protein>
<sequence length="117" mass="12699">MKHPLHNTTNETGRKLVAIADALPAIDVEAPGWQTASDILRDAGMTNEAAIDLICAGALQAAIDANVEIDTAGFREALADAWADLVAPIRDRIEQEMDDLPRVDPNAEHRLGWFETV</sequence>
<name>A0A6N1VFT5_9HYPH</name>